<feature type="domain" description="VWFA" evidence="1">
    <location>
        <begin position="576"/>
        <end position="635"/>
    </location>
</feature>
<evidence type="ECO:0000313" key="3">
    <source>
        <dbReference type="Proteomes" id="UP000663823"/>
    </source>
</evidence>
<accession>A0A819KVH1</accession>
<dbReference type="PANTHER" id="PTHR10579">
    <property type="entry name" value="CALCIUM-ACTIVATED CHLORIDE CHANNEL REGULATOR"/>
    <property type="match status" value="1"/>
</dbReference>
<proteinExistence type="predicted"/>
<dbReference type="InterPro" id="IPR017946">
    <property type="entry name" value="PLC-like_Pdiesterase_TIM-brl"/>
</dbReference>
<dbReference type="Gene3D" id="3.20.20.190">
    <property type="entry name" value="Phosphatidylinositol (PI) phosphodiesterase"/>
    <property type="match status" value="1"/>
</dbReference>
<dbReference type="InterPro" id="IPR002035">
    <property type="entry name" value="VWF_A"/>
</dbReference>
<dbReference type="PANTHER" id="PTHR10579:SF43">
    <property type="entry name" value="ZINC FINGER (C3HC4-TYPE RING FINGER) FAMILY PROTEIN"/>
    <property type="match status" value="1"/>
</dbReference>
<comment type="caution">
    <text evidence="2">The sequence shown here is derived from an EMBL/GenBank/DDBJ whole genome shotgun (WGS) entry which is preliminary data.</text>
</comment>
<dbReference type="AlphaFoldDB" id="A0A819KVH1"/>
<dbReference type="GO" id="GO:0008081">
    <property type="term" value="F:phosphoric diester hydrolase activity"/>
    <property type="evidence" value="ECO:0007669"/>
    <property type="project" value="InterPro"/>
</dbReference>
<reference evidence="2" key="1">
    <citation type="submission" date="2021-02" db="EMBL/GenBank/DDBJ databases">
        <authorList>
            <person name="Nowell W R."/>
        </authorList>
    </citation>
    <scope>NUCLEOTIDE SEQUENCE</scope>
</reference>
<dbReference type="EMBL" id="CAJOAX010005636">
    <property type="protein sequence ID" value="CAF3955226.1"/>
    <property type="molecule type" value="Genomic_DNA"/>
</dbReference>
<dbReference type="InterPro" id="IPR051266">
    <property type="entry name" value="CLCR"/>
</dbReference>
<name>A0A819KVH1_9BILA</name>
<dbReference type="InterPro" id="IPR036465">
    <property type="entry name" value="vWFA_dom_sf"/>
</dbReference>
<dbReference type="GO" id="GO:0006629">
    <property type="term" value="P:lipid metabolic process"/>
    <property type="evidence" value="ECO:0007669"/>
    <property type="project" value="InterPro"/>
</dbReference>
<protein>
    <recommendedName>
        <fullName evidence="1">VWFA domain-containing protein</fullName>
    </recommendedName>
</protein>
<evidence type="ECO:0000313" key="2">
    <source>
        <dbReference type="EMBL" id="CAF3955226.1"/>
    </source>
</evidence>
<dbReference type="Gene3D" id="3.40.50.410">
    <property type="entry name" value="von Willebrand factor, type A domain"/>
    <property type="match status" value="1"/>
</dbReference>
<organism evidence="2 3">
    <name type="scientific">Rotaria sordida</name>
    <dbReference type="NCBI Taxonomy" id="392033"/>
    <lineage>
        <taxon>Eukaryota</taxon>
        <taxon>Metazoa</taxon>
        <taxon>Spiralia</taxon>
        <taxon>Gnathifera</taxon>
        <taxon>Rotifera</taxon>
        <taxon>Eurotatoria</taxon>
        <taxon>Bdelloidea</taxon>
        <taxon>Philodinida</taxon>
        <taxon>Philodinidae</taxon>
        <taxon>Rotaria</taxon>
    </lineage>
</organism>
<gene>
    <name evidence="2" type="ORF">OTI717_LOCUS26600</name>
</gene>
<evidence type="ECO:0000259" key="1">
    <source>
        <dbReference type="PROSITE" id="PS50234"/>
    </source>
</evidence>
<sequence length="635" mass="70805">MANNRKTLNWAVSQGANGIESDFQFNDDGNPTIVEHGRGIICDCICPVGKNHICHNGLGGQCQGSKASNDAAAHVQHVARLKGVALFIVDSKVEAKWGGRLIKAGAAIVPFLDKNLFKYGYKGKVVIGTSKINTYDYIQAAVVAANSSTNRERYFFTFDGAGDDYNGAMTILSRLTNNRVYGTGITSCGGETFYGAIEAAVAGKIKAENGLNYIWTLDKESSMQNYINRGVQGIVTNRVGLAKKSFRSSFWLEEKRWFVAYQDYCLFSIPHFAPNYIEISQQLHIRSTAPDNKFIYDQINKITMKTAAIKHNHYFTHIKTLELKCSVSLKTVASIIDLNHIKHLTVLSLNDVLKFMPLEHVMPLFCELTIENNVTINIIEQISHYRFLQIRKLEIGVSRKQIDHIIEKLFLLFPCVQHIIYKSPVQTKDIMIHCLASNIKAKNKECPLCRAAIEDSVVQLLAGPIKPSLQRQRQRQQQTLPILPLVINVVPSVEDLIDEVAVRELCDRLASARQAAVVSLNDLDNLPLITASTTLEYGAQFSHEESNIYGFVTLQAPTVLLPAETGSLLSSRVPIDLVCVVDQSGSMSGEKIALLKQTLVYIVEQMNELDRLAIISFNTQAFDRSHGLKRMNQQK</sequence>
<dbReference type="Pfam" id="PF00092">
    <property type="entry name" value="VWA"/>
    <property type="match status" value="1"/>
</dbReference>
<dbReference type="SUPFAM" id="SSF51695">
    <property type="entry name" value="PLC-like phosphodiesterases"/>
    <property type="match status" value="1"/>
</dbReference>
<dbReference type="PROSITE" id="PS50234">
    <property type="entry name" value="VWFA"/>
    <property type="match status" value="1"/>
</dbReference>
<dbReference type="Proteomes" id="UP000663823">
    <property type="component" value="Unassembled WGS sequence"/>
</dbReference>
<dbReference type="SUPFAM" id="SSF53300">
    <property type="entry name" value="vWA-like"/>
    <property type="match status" value="1"/>
</dbReference>